<comment type="caution">
    <text evidence="2">The sequence shown here is derived from an EMBL/GenBank/DDBJ whole genome shotgun (WGS) entry which is preliminary data.</text>
</comment>
<feature type="domain" description="Transposase IS204/IS1001/IS1096/IS1165 DDE" evidence="1">
    <location>
        <begin position="13"/>
        <end position="78"/>
    </location>
</feature>
<evidence type="ECO:0000259" key="1">
    <source>
        <dbReference type="Pfam" id="PF01610"/>
    </source>
</evidence>
<keyword evidence="3" id="KW-1185">Reference proteome</keyword>
<accession>A0A926VN96</accession>
<gene>
    <name evidence="2" type="ORF">H6G03_35655</name>
</gene>
<dbReference type="InterPro" id="IPR002560">
    <property type="entry name" value="Transposase_DDE"/>
</dbReference>
<dbReference type="RefSeq" id="WP_190475563.1">
    <property type="nucleotide sequence ID" value="NZ_JACJPW010000192.1"/>
</dbReference>
<dbReference type="Pfam" id="PF01610">
    <property type="entry name" value="DDE_Tnp_ISL3"/>
    <property type="match status" value="1"/>
</dbReference>
<name>A0A926VN96_9CYAN</name>
<organism evidence="2 3">
    <name type="scientific">Aerosakkonema funiforme FACHB-1375</name>
    <dbReference type="NCBI Taxonomy" id="2949571"/>
    <lineage>
        <taxon>Bacteria</taxon>
        <taxon>Bacillati</taxon>
        <taxon>Cyanobacteriota</taxon>
        <taxon>Cyanophyceae</taxon>
        <taxon>Oscillatoriophycideae</taxon>
        <taxon>Aerosakkonematales</taxon>
        <taxon>Aerosakkonemataceae</taxon>
        <taxon>Aerosakkonema</taxon>
    </lineage>
</organism>
<evidence type="ECO:0000313" key="2">
    <source>
        <dbReference type="EMBL" id="MBD2186333.1"/>
    </source>
</evidence>
<dbReference type="EMBL" id="JACJPW010000192">
    <property type="protein sequence ID" value="MBD2186333.1"/>
    <property type="molecule type" value="Genomic_DNA"/>
</dbReference>
<reference evidence="2" key="2">
    <citation type="submission" date="2020-08" db="EMBL/GenBank/DDBJ databases">
        <authorList>
            <person name="Chen M."/>
            <person name="Teng W."/>
            <person name="Zhao L."/>
            <person name="Hu C."/>
            <person name="Zhou Y."/>
            <person name="Han B."/>
            <person name="Song L."/>
            <person name="Shu W."/>
        </authorList>
    </citation>
    <scope>NUCLEOTIDE SEQUENCE</scope>
    <source>
        <strain evidence="2">FACHB-1375</strain>
    </source>
</reference>
<protein>
    <submittedName>
        <fullName evidence="2">Transposase</fullName>
    </submittedName>
</protein>
<proteinExistence type="predicted"/>
<reference evidence="2" key="1">
    <citation type="journal article" date="2015" name="ISME J.">
        <title>Draft Genome Sequence of Streptomyces incarnatus NRRL8089, which Produces the Nucleoside Antibiotic Sinefungin.</title>
        <authorList>
            <person name="Oshima K."/>
            <person name="Hattori M."/>
            <person name="Shimizu H."/>
            <person name="Fukuda K."/>
            <person name="Nemoto M."/>
            <person name="Inagaki K."/>
            <person name="Tamura T."/>
        </authorList>
    </citation>
    <scope>NUCLEOTIDE SEQUENCE</scope>
    <source>
        <strain evidence="2">FACHB-1375</strain>
    </source>
</reference>
<dbReference type="AlphaFoldDB" id="A0A926VN96"/>
<dbReference type="Proteomes" id="UP000641646">
    <property type="component" value="Unassembled WGS sequence"/>
</dbReference>
<evidence type="ECO:0000313" key="3">
    <source>
        <dbReference type="Proteomes" id="UP000641646"/>
    </source>
</evidence>
<sequence>MIADRNKVYWLDRVDRKFAILLKAENKLSSQQKKLEQVKGASPLVEVMHSLKEELHQIFEESENLGQGTLKLMDYCDLKSKFMTIVAKVLNFSLFPIF</sequence>